<dbReference type="PANTHER" id="PTHR31272">
    <property type="entry name" value="CYTOCHROME C-TYPE BIOGENESIS PROTEIN HI_1454-RELATED"/>
    <property type="match status" value="1"/>
</dbReference>
<keyword evidence="1" id="KW-0812">Transmembrane</keyword>
<organism evidence="2 3">
    <name type="scientific">Candidatus Buchananbacteria bacterium RIFCSPLOWO2_01_FULL_39_33</name>
    <dbReference type="NCBI Taxonomy" id="1797543"/>
    <lineage>
        <taxon>Bacteria</taxon>
        <taxon>Candidatus Buchananiibacteriota</taxon>
    </lineage>
</organism>
<keyword evidence="1" id="KW-0472">Membrane</keyword>
<feature type="transmembrane region" description="Helical" evidence="1">
    <location>
        <begin position="79"/>
        <end position="105"/>
    </location>
</feature>
<feature type="transmembrane region" description="Helical" evidence="1">
    <location>
        <begin position="161"/>
        <end position="190"/>
    </location>
</feature>
<evidence type="ECO:0000256" key="1">
    <source>
        <dbReference type="SAM" id="Phobius"/>
    </source>
</evidence>
<feature type="transmembrane region" description="Helical" evidence="1">
    <location>
        <begin position="117"/>
        <end position="140"/>
    </location>
</feature>
<dbReference type="AlphaFoldDB" id="A0A1G1YLD8"/>
<feature type="transmembrane region" description="Helical" evidence="1">
    <location>
        <begin position="241"/>
        <end position="258"/>
    </location>
</feature>
<accession>A0A1G1YLD8</accession>
<proteinExistence type="predicted"/>
<name>A0A1G1YLD8_9BACT</name>
<reference evidence="2 3" key="1">
    <citation type="journal article" date="2016" name="Nat. Commun.">
        <title>Thousands of microbial genomes shed light on interconnected biogeochemical processes in an aquifer system.</title>
        <authorList>
            <person name="Anantharaman K."/>
            <person name="Brown C.T."/>
            <person name="Hug L.A."/>
            <person name="Sharon I."/>
            <person name="Castelle C.J."/>
            <person name="Probst A.J."/>
            <person name="Thomas B.C."/>
            <person name="Singh A."/>
            <person name="Wilkins M.J."/>
            <person name="Karaoz U."/>
            <person name="Brodie E.L."/>
            <person name="Williams K.H."/>
            <person name="Hubbard S.S."/>
            <person name="Banfield J.F."/>
        </authorList>
    </citation>
    <scope>NUCLEOTIDE SEQUENCE [LARGE SCALE GENOMIC DNA]</scope>
</reference>
<protein>
    <submittedName>
        <fullName evidence="2">Uncharacterized protein</fullName>
    </submittedName>
</protein>
<feature type="transmembrane region" description="Helical" evidence="1">
    <location>
        <begin position="202"/>
        <end position="221"/>
    </location>
</feature>
<comment type="caution">
    <text evidence="2">The sequence shown here is derived from an EMBL/GenBank/DDBJ whole genome shotgun (WGS) entry which is preliminary data.</text>
</comment>
<sequence>MKRLIIILVVILLAILGIEFLKNSSLTAQLIWNLSDGGVWLLPLVIISSLLDSVHPCSFSILLITIAFLFGLQMSRRKILLIGGVYVAGIFIAYFFIGLGILQVFHLFNTPHFMGKLGAGLLIIFGLINLINSLFPQFPIKFKIPTVSHQAMGRLIEQTSIFAALILGLLVGICQFPCMGGPYLMVIGLLHDQVTYFKGVGYLFFYNLILIVPLVAVLYLAADKLLVEKMEEWKKSNLKQVRLWVGLLMIILGFLIFFI</sequence>
<evidence type="ECO:0000313" key="3">
    <source>
        <dbReference type="Proteomes" id="UP000177376"/>
    </source>
</evidence>
<evidence type="ECO:0000313" key="2">
    <source>
        <dbReference type="EMBL" id="OGY52277.1"/>
    </source>
</evidence>
<dbReference type="InterPro" id="IPR051790">
    <property type="entry name" value="Cytochrome_c-biogenesis_DsbD"/>
</dbReference>
<dbReference type="EMBL" id="MHIM01000022">
    <property type="protein sequence ID" value="OGY52277.1"/>
    <property type="molecule type" value="Genomic_DNA"/>
</dbReference>
<feature type="transmembrane region" description="Helical" evidence="1">
    <location>
        <begin position="41"/>
        <end position="72"/>
    </location>
</feature>
<keyword evidence="1" id="KW-1133">Transmembrane helix</keyword>
<gene>
    <name evidence="2" type="ORF">A3A02_01745</name>
</gene>
<dbReference type="Proteomes" id="UP000177376">
    <property type="component" value="Unassembled WGS sequence"/>
</dbReference>
<dbReference type="PANTHER" id="PTHR31272:SF9">
    <property type="entry name" value="BLL1027 PROTEIN"/>
    <property type="match status" value="1"/>
</dbReference>